<dbReference type="PANTHER" id="PTHR43586">
    <property type="entry name" value="CYSTEINE DESULFURASE"/>
    <property type="match status" value="1"/>
</dbReference>
<comment type="caution">
    <text evidence="2">The sequence shown here is derived from an EMBL/GenBank/DDBJ whole genome shotgun (WGS) entry which is preliminary data.</text>
</comment>
<dbReference type="SUPFAM" id="SSF53383">
    <property type="entry name" value="PLP-dependent transferases"/>
    <property type="match status" value="1"/>
</dbReference>
<organism evidence="2 3">
    <name type="scientific">Dictyobacter halimunensis</name>
    <dbReference type="NCBI Taxonomy" id="3026934"/>
    <lineage>
        <taxon>Bacteria</taxon>
        <taxon>Bacillati</taxon>
        <taxon>Chloroflexota</taxon>
        <taxon>Ktedonobacteria</taxon>
        <taxon>Ktedonobacterales</taxon>
        <taxon>Dictyobacteraceae</taxon>
        <taxon>Dictyobacter</taxon>
    </lineage>
</organism>
<evidence type="ECO:0000259" key="1">
    <source>
        <dbReference type="Pfam" id="PF00266"/>
    </source>
</evidence>
<dbReference type="NCBIfam" id="TIGR01976">
    <property type="entry name" value="am_tr_V_VC1184"/>
    <property type="match status" value="1"/>
</dbReference>
<dbReference type="PANTHER" id="PTHR43586:SF21">
    <property type="entry name" value="PYRIDOXAL PHOSPHATE (PLP)-DEPENDENT ASPARTATE AMINOTRANSFERASE SUPERFAMILY"/>
    <property type="match status" value="1"/>
</dbReference>
<dbReference type="InterPro" id="IPR011340">
    <property type="entry name" value="Cys_dSase-rel"/>
</dbReference>
<dbReference type="Pfam" id="PF00266">
    <property type="entry name" value="Aminotran_5"/>
    <property type="match status" value="1"/>
</dbReference>
<proteinExistence type="predicted"/>
<dbReference type="RefSeq" id="WP_338255368.1">
    <property type="nucleotide sequence ID" value="NZ_BSRI01000002.1"/>
</dbReference>
<dbReference type="EMBL" id="BSRI01000002">
    <property type="protein sequence ID" value="GLV58940.1"/>
    <property type="molecule type" value="Genomic_DNA"/>
</dbReference>
<dbReference type="InterPro" id="IPR015424">
    <property type="entry name" value="PyrdxlP-dep_Trfase"/>
</dbReference>
<reference evidence="2 3" key="1">
    <citation type="submission" date="2023-02" db="EMBL/GenBank/DDBJ databases">
        <title>Dictyobacter halimunensis sp. nov., a new member of the class Ktedonobacteria from forest soil in a geothermal area.</title>
        <authorList>
            <person name="Rachmania M.K."/>
            <person name="Ningsih F."/>
            <person name="Sakai Y."/>
            <person name="Yabe S."/>
            <person name="Yokota A."/>
            <person name="Sjamsuridzal W."/>
        </authorList>
    </citation>
    <scope>NUCLEOTIDE SEQUENCE [LARGE SCALE GENOMIC DNA]</scope>
    <source>
        <strain evidence="2 3">S3.2.2.5</strain>
    </source>
</reference>
<dbReference type="Gene3D" id="3.40.640.10">
    <property type="entry name" value="Type I PLP-dependent aspartate aminotransferase-like (Major domain)"/>
    <property type="match status" value="1"/>
</dbReference>
<keyword evidence="3" id="KW-1185">Reference proteome</keyword>
<evidence type="ECO:0000313" key="3">
    <source>
        <dbReference type="Proteomes" id="UP001344906"/>
    </source>
</evidence>
<dbReference type="InterPro" id="IPR000192">
    <property type="entry name" value="Aminotrans_V_dom"/>
</dbReference>
<evidence type="ECO:0000313" key="2">
    <source>
        <dbReference type="EMBL" id="GLV58940.1"/>
    </source>
</evidence>
<dbReference type="Proteomes" id="UP001344906">
    <property type="component" value="Unassembled WGS sequence"/>
</dbReference>
<feature type="domain" description="Aminotransferase class V" evidence="1">
    <location>
        <begin position="20"/>
        <end position="404"/>
    </location>
</feature>
<dbReference type="InterPro" id="IPR015422">
    <property type="entry name" value="PyrdxlP-dep_Trfase_small"/>
</dbReference>
<dbReference type="InterPro" id="IPR015421">
    <property type="entry name" value="PyrdxlP-dep_Trfase_major"/>
</dbReference>
<sequence length="411" mass="45476">MLNIDAVRTHFPSLSSGATFFDNPGGTQVAQEVSERMQRYFLHSNANHGGAFRTSRDSDAVVWEAREAVAAFLNATRPEEIIFGQNMTSLTLHISRSIARLLEPGDELVVTRLDHDANIAPWLLIAEDRGCQVRWVDFHPEDCTLDMQALEEAISPRTKLVAVGYASNAVGTINDVRRAAQLAHSVGALCFVDAVQYAPHKSIDVQALDCDLLACSAYKFFGPHTGILYGKYDLLERLTAYKVRPAGNHTPDKFETGTQSYESIAGVLGAMEYFAWLGKTYGSLEGTENETRQQALRAGMGVLEEYERSLSIALLQGLQSVPGLRVWGITDAERMAERVPTFSFTLPGWKPDAVAERLAREEIYVWSGNFYALAALERLGLEEQGGIVRVGLAHYNTHAEIERLINILNNL</sequence>
<gene>
    <name evidence="2" type="ORF">KDH_57680</name>
</gene>
<dbReference type="Gene3D" id="3.90.1150.10">
    <property type="entry name" value="Aspartate Aminotransferase, domain 1"/>
    <property type="match status" value="1"/>
</dbReference>
<protein>
    <submittedName>
        <fullName evidence="2">Cysteine desulfurase-like protein</fullName>
    </submittedName>
</protein>
<name>A0ABQ6FXD6_9CHLR</name>
<accession>A0ABQ6FXD6</accession>